<dbReference type="EMBL" id="VOOR01000049">
    <property type="protein sequence ID" value="TXB61672.1"/>
    <property type="molecule type" value="Genomic_DNA"/>
</dbReference>
<reference evidence="3 4" key="1">
    <citation type="submission" date="2019-08" db="EMBL/GenBank/DDBJ databases">
        <title>Genome of Phaeodactylibacter luteus.</title>
        <authorList>
            <person name="Bowman J.P."/>
        </authorList>
    </citation>
    <scope>NUCLEOTIDE SEQUENCE [LARGE SCALE GENOMIC DNA]</scope>
    <source>
        <strain evidence="3 4">KCTC 42180</strain>
    </source>
</reference>
<dbReference type="InterPro" id="IPR001623">
    <property type="entry name" value="DnaJ_domain"/>
</dbReference>
<dbReference type="PROSITE" id="PS50076">
    <property type="entry name" value="DNAJ_2"/>
    <property type="match status" value="1"/>
</dbReference>
<keyword evidence="4" id="KW-1185">Reference proteome</keyword>
<dbReference type="Proteomes" id="UP000321580">
    <property type="component" value="Unassembled WGS sequence"/>
</dbReference>
<evidence type="ECO:0000313" key="3">
    <source>
        <dbReference type="EMBL" id="TXB61672.1"/>
    </source>
</evidence>
<keyword evidence="1" id="KW-0175">Coiled coil</keyword>
<evidence type="ECO:0000256" key="1">
    <source>
        <dbReference type="SAM" id="Coils"/>
    </source>
</evidence>
<dbReference type="OrthoDB" id="9762009at2"/>
<dbReference type="Gene3D" id="1.10.287.110">
    <property type="entry name" value="DnaJ domain"/>
    <property type="match status" value="1"/>
</dbReference>
<dbReference type="CDD" id="cd06257">
    <property type="entry name" value="DnaJ"/>
    <property type="match status" value="1"/>
</dbReference>
<name>A0A5C6RK10_9BACT</name>
<evidence type="ECO:0000313" key="4">
    <source>
        <dbReference type="Proteomes" id="UP000321580"/>
    </source>
</evidence>
<protein>
    <submittedName>
        <fullName evidence="3">J domain-containing protein</fullName>
    </submittedName>
</protein>
<dbReference type="RefSeq" id="WP_147168959.1">
    <property type="nucleotide sequence ID" value="NZ_VOOR01000049.1"/>
</dbReference>
<accession>A0A5C6RK10</accession>
<organism evidence="3 4">
    <name type="scientific">Phaeodactylibacter luteus</name>
    <dbReference type="NCBI Taxonomy" id="1564516"/>
    <lineage>
        <taxon>Bacteria</taxon>
        <taxon>Pseudomonadati</taxon>
        <taxon>Bacteroidota</taxon>
        <taxon>Saprospiria</taxon>
        <taxon>Saprospirales</taxon>
        <taxon>Haliscomenobacteraceae</taxon>
        <taxon>Phaeodactylibacter</taxon>
    </lineage>
</organism>
<dbReference type="AlphaFoldDB" id="A0A5C6RK10"/>
<proteinExistence type="predicted"/>
<dbReference type="InterPro" id="IPR036869">
    <property type="entry name" value="J_dom_sf"/>
</dbReference>
<comment type="caution">
    <text evidence="3">The sequence shown here is derived from an EMBL/GenBank/DDBJ whole genome shotgun (WGS) entry which is preliminary data.</text>
</comment>
<feature type="domain" description="J" evidence="2">
    <location>
        <begin position="161"/>
        <end position="262"/>
    </location>
</feature>
<sequence>MAEQYQENTPPSLKTLKAIRQFIALEDKESLVLIAGRLQKESPGQGSRLIAEALEKGHFSDALELIGTLEGALIKPALRPDPEIGQLKVAYHYLLQQLSVAQEQRAEAARAVDSFQARYQAQTSEYIFRALFLSKEKLRLQAEEHPELQETADKAAEDYENYATVFNLKSEDLQFVLSEPDIAKLKKLYRQACLLCHPDRVKAEQRERAQEIFEELTKAYTRNDLPRVSAIANLLSQSPEFDFALDTVQDAEALRQLIERTRQQLRDTEEEHQAITRSSTYQLLKSLDFEWEDYLKLMAKNLKARVAELEKWHLTHYQCIPNPEIS</sequence>
<feature type="coiled-coil region" evidence="1">
    <location>
        <begin position="248"/>
        <end position="278"/>
    </location>
</feature>
<gene>
    <name evidence="3" type="ORF">FRY97_17985</name>
</gene>
<evidence type="ECO:0000259" key="2">
    <source>
        <dbReference type="PROSITE" id="PS50076"/>
    </source>
</evidence>
<dbReference type="SUPFAM" id="SSF46565">
    <property type="entry name" value="Chaperone J-domain"/>
    <property type="match status" value="1"/>
</dbReference>